<reference evidence="1 2" key="1">
    <citation type="submission" date="2020-02" db="EMBL/GenBank/DDBJ databases">
        <title>Draft Genome Sequence of Verrucosispora sp. Strain CWR15, Isolated from Gulf of Mexico Sponge.</title>
        <authorList>
            <person name="Kennedy S.J."/>
            <person name="Cella E."/>
            <person name="Azarian T."/>
            <person name="Baker B.J."/>
            <person name="Shaw L.N."/>
        </authorList>
    </citation>
    <scope>NUCLEOTIDE SEQUENCE [LARGE SCALE GENOMIC DNA]</scope>
    <source>
        <strain evidence="1 2">CWR15</strain>
    </source>
</reference>
<organism evidence="1 2">
    <name type="scientific">Verrucosispora sioxanthis</name>
    <dbReference type="NCBI Taxonomy" id="2499994"/>
    <lineage>
        <taxon>Bacteria</taxon>
        <taxon>Bacillati</taxon>
        <taxon>Actinomycetota</taxon>
        <taxon>Actinomycetes</taxon>
        <taxon>Micromonosporales</taxon>
        <taxon>Micromonosporaceae</taxon>
        <taxon>Micromonospora</taxon>
    </lineage>
</organism>
<proteinExistence type="predicted"/>
<dbReference type="InterPro" id="IPR025680">
    <property type="entry name" value="DddI"/>
</dbReference>
<dbReference type="Proteomes" id="UP000478148">
    <property type="component" value="Unassembled WGS sequence"/>
</dbReference>
<comment type="caution">
    <text evidence="1">The sequence shown here is derived from an EMBL/GenBank/DDBJ whole genome shotgun (WGS) entry which is preliminary data.</text>
</comment>
<dbReference type="EMBL" id="SAIY01000011">
    <property type="protein sequence ID" value="NGM15875.1"/>
    <property type="molecule type" value="Genomic_DNA"/>
</dbReference>
<accession>A0A6M1LC50</accession>
<keyword evidence="2" id="KW-1185">Reference proteome</keyword>
<evidence type="ECO:0008006" key="3">
    <source>
        <dbReference type="Google" id="ProtNLM"/>
    </source>
</evidence>
<dbReference type="Pfam" id="PF14430">
    <property type="entry name" value="Imm1"/>
    <property type="match status" value="1"/>
</dbReference>
<protein>
    <recommendedName>
        <fullName evidence="3">Immunity protein Imm1</fullName>
    </recommendedName>
</protein>
<dbReference type="RefSeq" id="WP_164449705.1">
    <property type="nucleotide sequence ID" value="NZ_SAIY01000011.1"/>
</dbReference>
<gene>
    <name evidence="1" type="ORF">ENC19_26190</name>
</gene>
<evidence type="ECO:0000313" key="2">
    <source>
        <dbReference type="Proteomes" id="UP000478148"/>
    </source>
</evidence>
<dbReference type="AlphaFoldDB" id="A0A6M1LC50"/>
<sequence>MTLLLRDYHGHAYDATGPDDAGHWFDEQTQTIMPHGGCGQTLTIGTDDKPVLRIDIDIDADRAAVQWLPDGSYATEHEADTPITVYESPDTGLIDISPELARVSPVTARAALIDYATTRQRPTTIDWSH</sequence>
<name>A0A6M1LC50_9ACTN</name>
<evidence type="ECO:0000313" key="1">
    <source>
        <dbReference type="EMBL" id="NGM15875.1"/>
    </source>
</evidence>